<dbReference type="InterPro" id="IPR001799">
    <property type="entry name" value="Ephrin_RBD"/>
</dbReference>
<dbReference type="Pfam" id="PF00812">
    <property type="entry name" value="Ephrin"/>
    <property type="match status" value="1"/>
</dbReference>
<dbReference type="PANTHER" id="PTHR11304:SF29">
    <property type="entry name" value="EPHRIN"/>
    <property type="match status" value="1"/>
</dbReference>
<evidence type="ECO:0000313" key="9">
    <source>
        <dbReference type="EMBL" id="KAK2568326.1"/>
    </source>
</evidence>
<evidence type="ECO:0000256" key="1">
    <source>
        <dbReference type="ARBA" id="ARBA00004370"/>
    </source>
</evidence>
<proteinExistence type="inferred from homology"/>
<evidence type="ECO:0000256" key="7">
    <source>
        <dbReference type="SAM" id="SignalP"/>
    </source>
</evidence>
<dbReference type="EMBL" id="JARQWQ010000012">
    <property type="protein sequence ID" value="KAK2568326.1"/>
    <property type="molecule type" value="Genomic_DNA"/>
</dbReference>
<evidence type="ECO:0000256" key="5">
    <source>
        <dbReference type="ARBA" id="ARBA00023180"/>
    </source>
</evidence>
<evidence type="ECO:0000256" key="2">
    <source>
        <dbReference type="ARBA" id="ARBA00022729"/>
    </source>
</evidence>
<reference evidence="9" key="2">
    <citation type="journal article" date="2023" name="Science">
        <title>Genomic signatures of disease resistance in endangered staghorn corals.</title>
        <authorList>
            <person name="Vollmer S.V."/>
            <person name="Selwyn J.D."/>
            <person name="Despard B.A."/>
            <person name="Roesel C.L."/>
        </authorList>
    </citation>
    <scope>NUCLEOTIDE SEQUENCE</scope>
    <source>
        <strain evidence="9">K2</strain>
    </source>
</reference>
<feature type="chain" id="PRO_5042008242" description="Ephrin RBD domain-containing protein" evidence="7">
    <location>
        <begin position="18"/>
        <end position="188"/>
    </location>
</feature>
<keyword evidence="4" id="KW-1015">Disulfide bond</keyword>
<comment type="caution">
    <text evidence="6">Lacks conserved residue(s) required for the propagation of feature annotation.</text>
</comment>
<comment type="caution">
    <text evidence="9">The sequence shown here is derived from an EMBL/GenBank/DDBJ whole genome shotgun (WGS) entry which is preliminary data.</text>
</comment>
<dbReference type="Proteomes" id="UP001249851">
    <property type="component" value="Unassembled WGS sequence"/>
</dbReference>
<sequence>MNTFGVLIIFGLASVYGRDVYTSINWDPRNPIFKADGKNCGPGPRQLKVRLNSQIYLVCPNLATVLHPRGTDVQTSDMWENIWLLKNKTAFDECDVSQLPVAQRKKDLHPCNNPTGLVFLSLLFLEHAAGKDDRTFEEGRTYYVMATSDGTQSSVNDLSGGHCNDTSNNVDMRIEVYIVSAIQQMLEY</sequence>
<evidence type="ECO:0000256" key="3">
    <source>
        <dbReference type="ARBA" id="ARBA00023136"/>
    </source>
</evidence>
<evidence type="ECO:0000259" key="8">
    <source>
        <dbReference type="PROSITE" id="PS51551"/>
    </source>
</evidence>
<dbReference type="AlphaFoldDB" id="A0AAD9QWG6"/>
<evidence type="ECO:0000256" key="6">
    <source>
        <dbReference type="PROSITE-ProRule" id="PRU00884"/>
    </source>
</evidence>
<feature type="signal peptide" evidence="7">
    <location>
        <begin position="1"/>
        <end position="17"/>
    </location>
</feature>
<keyword evidence="10" id="KW-1185">Reference proteome</keyword>
<dbReference type="GO" id="GO:0048013">
    <property type="term" value="P:ephrin receptor signaling pathway"/>
    <property type="evidence" value="ECO:0007669"/>
    <property type="project" value="TreeGrafter"/>
</dbReference>
<organism evidence="9 10">
    <name type="scientific">Acropora cervicornis</name>
    <name type="common">Staghorn coral</name>
    <dbReference type="NCBI Taxonomy" id="6130"/>
    <lineage>
        <taxon>Eukaryota</taxon>
        <taxon>Metazoa</taxon>
        <taxon>Cnidaria</taxon>
        <taxon>Anthozoa</taxon>
        <taxon>Hexacorallia</taxon>
        <taxon>Scleractinia</taxon>
        <taxon>Astrocoeniina</taxon>
        <taxon>Acroporidae</taxon>
        <taxon>Acropora</taxon>
    </lineage>
</organism>
<dbReference type="Gene3D" id="2.60.40.420">
    <property type="entry name" value="Cupredoxins - blue copper proteins"/>
    <property type="match status" value="1"/>
</dbReference>
<keyword evidence="3" id="KW-0472">Membrane</keyword>
<dbReference type="GO" id="GO:0046875">
    <property type="term" value="F:ephrin receptor binding"/>
    <property type="evidence" value="ECO:0007669"/>
    <property type="project" value="TreeGrafter"/>
</dbReference>
<keyword evidence="2 7" id="KW-0732">Signal</keyword>
<dbReference type="InterPro" id="IPR031328">
    <property type="entry name" value="Ephrin"/>
</dbReference>
<dbReference type="SUPFAM" id="SSF49503">
    <property type="entry name" value="Cupredoxins"/>
    <property type="match status" value="1"/>
</dbReference>
<evidence type="ECO:0000313" key="10">
    <source>
        <dbReference type="Proteomes" id="UP001249851"/>
    </source>
</evidence>
<keyword evidence="5" id="KW-0325">Glycoprotein</keyword>
<dbReference type="InterPro" id="IPR008972">
    <property type="entry name" value="Cupredoxin"/>
</dbReference>
<name>A0AAD9QWG6_ACRCE</name>
<protein>
    <recommendedName>
        <fullName evidence="8">Ephrin RBD domain-containing protein</fullName>
    </recommendedName>
</protein>
<dbReference type="GO" id="GO:0005886">
    <property type="term" value="C:plasma membrane"/>
    <property type="evidence" value="ECO:0007669"/>
    <property type="project" value="TreeGrafter"/>
</dbReference>
<dbReference type="PROSITE" id="PS51551">
    <property type="entry name" value="EPHRIN_RBD_2"/>
    <property type="match status" value="1"/>
</dbReference>
<dbReference type="GO" id="GO:0007411">
    <property type="term" value="P:axon guidance"/>
    <property type="evidence" value="ECO:0007669"/>
    <property type="project" value="TreeGrafter"/>
</dbReference>
<reference evidence="9" key="1">
    <citation type="journal article" date="2023" name="G3 (Bethesda)">
        <title>Whole genome assembly and annotation of the endangered Caribbean coral Acropora cervicornis.</title>
        <authorList>
            <person name="Selwyn J.D."/>
            <person name="Vollmer S.V."/>
        </authorList>
    </citation>
    <scope>NUCLEOTIDE SEQUENCE</scope>
    <source>
        <strain evidence="9">K2</strain>
    </source>
</reference>
<gene>
    <name evidence="9" type="ORF">P5673_007341</name>
</gene>
<accession>A0AAD9QWG6</accession>
<comment type="similarity">
    <text evidence="6">Belongs to the ephrin family.</text>
</comment>
<evidence type="ECO:0000256" key="4">
    <source>
        <dbReference type="ARBA" id="ARBA00023157"/>
    </source>
</evidence>
<dbReference type="PANTHER" id="PTHR11304">
    <property type="entry name" value="EPHRIN"/>
    <property type="match status" value="1"/>
</dbReference>
<feature type="domain" description="Ephrin RBD" evidence="8">
    <location>
        <begin position="19"/>
        <end position="174"/>
    </location>
</feature>
<comment type="subcellular location">
    <subcellularLocation>
        <location evidence="1">Membrane</location>
    </subcellularLocation>
</comment>